<dbReference type="PIRSF" id="PIRSF000538">
    <property type="entry name" value="GlpK"/>
    <property type="match status" value="1"/>
</dbReference>
<comment type="pathway">
    <text evidence="7">Carbohydrate degradation; L-rhamnose degradation; glycerone phosphate from L-rhamnose: step 2/3.</text>
</comment>
<dbReference type="InterPro" id="IPR018485">
    <property type="entry name" value="FGGY_C"/>
</dbReference>
<keyword evidence="6 7" id="KW-0684">Rhamnose metabolism</keyword>
<keyword evidence="4 7" id="KW-0418">Kinase</keyword>
<dbReference type="InterPro" id="IPR000577">
    <property type="entry name" value="Carb_kinase_FGGY"/>
</dbReference>
<feature type="binding site" evidence="7">
    <location>
        <position position="402"/>
    </location>
    <ligand>
        <name>ATP</name>
        <dbReference type="ChEBI" id="CHEBI:30616"/>
    </ligand>
</feature>
<name>A0ABX3HQ17_PAEBO</name>
<evidence type="ECO:0000313" key="12">
    <source>
        <dbReference type="Proteomes" id="UP000187412"/>
    </source>
</evidence>
<dbReference type="InterPro" id="IPR013449">
    <property type="entry name" value="Rhamnulokinase"/>
</dbReference>
<dbReference type="Proteomes" id="UP000187412">
    <property type="component" value="Unassembled WGS sequence"/>
</dbReference>
<feature type="disulfide bond" evidence="7">
    <location>
        <begin position="353"/>
        <end position="370"/>
    </location>
</feature>
<evidence type="ECO:0000256" key="6">
    <source>
        <dbReference type="ARBA" id="ARBA00023308"/>
    </source>
</evidence>
<comment type="catalytic activity">
    <reaction evidence="7">
        <text>L-rhamnulose + ATP = L-rhamnulose 1-phosphate + ADP + H(+)</text>
        <dbReference type="Rhea" id="RHEA:20117"/>
        <dbReference type="ChEBI" id="CHEBI:15378"/>
        <dbReference type="ChEBI" id="CHEBI:17897"/>
        <dbReference type="ChEBI" id="CHEBI:30616"/>
        <dbReference type="ChEBI" id="CHEBI:58313"/>
        <dbReference type="ChEBI" id="CHEBI:456216"/>
        <dbReference type="EC" id="2.7.1.5"/>
    </reaction>
</comment>
<dbReference type="HAMAP" id="MF_01535">
    <property type="entry name" value="Rhamnulokinase"/>
    <property type="match status" value="1"/>
</dbReference>
<feature type="binding site" evidence="7">
    <location>
        <position position="258"/>
    </location>
    <ligand>
        <name>ATP</name>
        <dbReference type="ChEBI" id="CHEBI:30616"/>
    </ligand>
</feature>
<dbReference type="InterPro" id="IPR050406">
    <property type="entry name" value="FGGY_Carb_Kinase"/>
</dbReference>
<sequence>MNNHIAVDIGASSGRLVLGTIVDGSLTLEEIHRFSNGFTERDDSCFWDVDYLLEQIITGLQKAKAGGVTKCTLGIDTWAVDYVLLDAEGNRIQEVYAYRDRRTDGVMEEVAKLISPEAVYAKTGIQQLTFNTLYQLYVHDREELAKADQILLVPDYLYYRLCGRKINEVTNASTTQLLNLASRDFDPELLALLQLERAQFAGLTEPGEDLGSISDSLMQQYDLPECRLICVATHDTASAVLGIPAQSGRSSAYISSGTWSLLGAQLAQPLNNRSAREANYTNEWGAYGTYRFLKNIMGLWLIQEVRRLDGSRYSFAELAEQAAAAEGFRSLIACNDPCFLNPDNMIEEIRLFCAESSQPVPQSPGELARCIFDSLALSYRSYLEELEALTGTAIEVLQIVGGGANNELLCQLTADVIGKEVLAGPTEATALGNIAVQLIQSGKVADIHEARTLIGQSFEIKSYLPRPMPQLGELLVRWEELNAAETATSEGA</sequence>
<dbReference type="SUPFAM" id="SSF53067">
    <property type="entry name" value="Actin-like ATPase domain"/>
    <property type="match status" value="2"/>
</dbReference>
<gene>
    <name evidence="7" type="primary">rhaB</name>
    <name evidence="11" type="ORF">BSK56_04045</name>
</gene>
<feature type="domain" description="Carbohydrate kinase FGGY C-terminal" evidence="10">
    <location>
        <begin position="252"/>
        <end position="439"/>
    </location>
</feature>
<dbReference type="PANTHER" id="PTHR43095">
    <property type="entry name" value="SUGAR KINASE"/>
    <property type="match status" value="1"/>
</dbReference>
<evidence type="ECO:0000259" key="9">
    <source>
        <dbReference type="Pfam" id="PF00370"/>
    </source>
</evidence>
<comment type="caution">
    <text evidence="11">The sequence shown here is derived from an EMBL/GenBank/DDBJ whole genome shotgun (WGS) entry which is preliminary data.</text>
</comment>
<dbReference type="InterPro" id="IPR018484">
    <property type="entry name" value="FGGY_N"/>
</dbReference>
<dbReference type="EMBL" id="MPTB01000004">
    <property type="protein sequence ID" value="OMD51807.1"/>
    <property type="molecule type" value="Genomic_DNA"/>
</dbReference>
<comment type="function">
    <text evidence="7">Involved in the catabolism of L-rhamnose (6-deoxy-L-mannose). Catalyzes the transfer of the gamma-phosphate group from ATP to the 1-hydroxyl group of L-rhamnulose to yield L-rhamnulose 1-phosphate.</text>
</comment>
<feature type="binding site" evidence="7">
    <location>
        <position position="79"/>
    </location>
    <ligand>
        <name>substrate</name>
    </ligand>
</feature>
<evidence type="ECO:0000256" key="2">
    <source>
        <dbReference type="ARBA" id="ARBA00022679"/>
    </source>
</evidence>
<keyword evidence="2 7" id="KW-0808">Transferase</keyword>
<evidence type="ECO:0000256" key="8">
    <source>
        <dbReference type="NCBIfam" id="TIGR02627"/>
    </source>
</evidence>
<dbReference type="CDD" id="cd07771">
    <property type="entry name" value="ASKHA_NBD_FGGY_RhaB-like"/>
    <property type="match status" value="1"/>
</dbReference>
<feature type="domain" description="Carbohydrate kinase FGGY N-terminal" evidence="9">
    <location>
        <begin position="5"/>
        <end position="242"/>
    </location>
</feature>
<evidence type="ECO:0000256" key="1">
    <source>
        <dbReference type="ARBA" id="ARBA00009156"/>
    </source>
</evidence>
<feature type="binding site" evidence="7">
    <location>
        <position position="303"/>
    </location>
    <ligand>
        <name>ATP</name>
        <dbReference type="ChEBI" id="CHEBI:30616"/>
    </ligand>
</feature>
<evidence type="ECO:0000256" key="4">
    <source>
        <dbReference type="ARBA" id="ARBA00022777"/>
    </source>
</evidence>
<keyword evidence="7" id="KW-1015">Disulfide bond</keyword>
<comment type="similarity">
    <text evidence="1">Belongs to the FGGY kinase family.</text>
</comment>
<comment type="similarity">
    <text evidence="7">Belongs to the rhamnulokinase family.</text>
</comment>
<evidence type="ECO:0000259" key="10">
    <source>
        <dbReference type="Pfam" id="PF02782"/>
    </source>
</evidence>
<dbReference type="InterPro" id="IPR043129">
    <property type="entry name" value="ATPase_NBD"/>
</dbReference>
<reference evidence="11 12" key="1">
    <citation type="submission" date="2016-10" db="EMBL/GenBank/DDBJ databases">
        <title>Paenibacillus species isolates.</title>
        <authorList>
            <person name="Beno S.M."/>
        </authorList>
    </citation>
    <scope>NUCLEOTIDE SEQUENCE [LARGE SCALE GENOMIC DNA]</scope>
    <source>
        <strain evidence="11 12">FSL H7-0744</strain>
    </source>
</reference>
<evidence type="ECO:0000256" key="5">
    <source>
        <dbReference type="ARBA" id="ARBA00022840"/>
    </source>
</evidence>
<feature type="binding site" evidence="7">
    <location>
        <begin position="11"/>
        <end position="15"/>
    </location>
    <ligand>
        <name>ATP</name>
        <dbReference type="ChEBI" id="CHEBI:30616"/>
    </ligand>
</feature>
<proteinExistence type="inferred from homology"/>
<feature type="active site" description="Proton acceptor" evidence="7">
    <location>
        <position position="235"/>
    </location>
</feature>
<accession>A0ABX3HQ17</accession>
<feature type="binding site" evidence="7">
    <location>
        <position position="295"/>
    </location>
    <ligand>
        <name>substrate</name>
    </ligand>
</feature>
<dbReference type="Pfam" id="PF00370">
    <property type="entry name" value="FGGY_N"/>
    <property type="match status" value="1"/>
</dbReference>
<dbReference type="RefSeq" id="WP_076109448.1">
    <property type="nucleotide sequence ID" value="NZ_MPTB01000004.1"/>
</dbReference>
<organism evidence="11 12">
    <name type="scientific">Paenibacillus borealis</name>
    <dbReference type="NCBI Taxonomy" id="160799"/>
    <lineage>
        <taxon>Bacteria</taxon>
        <taxon>Bacillati</taxon>
        <taxon>Bacillota</taxon>
        <taxon>Bacilli</taxon>
        <taxon>Bacillales</taxon>
        <taxon>Paenibacillaceae</taxon>
        <taxon>Paenibacillus</taxon>
    </lineage>
</organism>
<dbReference type="Gene3D" id="3.30.420.40">
    <property type="match status" value="2"/>
</dbReference>
<keyword evidence="12" id="KW-1185">Reference proteome</keyword>
<comment type="caution">
    <text evidence="7">Lacks conserved residue(s) required for the propagation of feature annotation.</text>
</comment>
<dbReference type="NCBIfam" id="TIGR02627">
    <property type="entry name" value="rhamnulo_kin"/>
    <property type="match status" value="1"/>
</dbReference>
<evidence type="ECO:0000256" key="7">
    <source>
        <dbReference type="HAMAP-Rule" id="MF_01535"/>
    </source>
</evidence>
<keyword evidence="7" id="KW-0460">Magnesium</keyword>
<comment type="cofactor">
    <cofactor evidence="7">
        <name>Mg(2+)</name>
        <dbReference type="ChEBI" id="CHEBI:18420"/>
    </cofactor>
</comment>
<keyword evidence="3 7" id="KW-0547">Nucleotide-binding</keyword>
<evidence type="ECO:0000313" key="11">
    <source>
        <dbReference type="EMBL" id="OMD51807.1"/>
    </source>
</evidence>
<evidence type="ECO:0000256" key="3">
    <source>
        <dbReference type="ARBA" id="ARBA00022741"/>
    </source>
</evidence>
<feature type="binding site" evidence="7">
    <location>
        <begin position="234"/>
        <end position="236"/>
    </location>
    <ligand>
        <name>substrate</name>
    </ligand>
</feature>
<keyword evidence="5 7" id="KW-0067">ATP-binding</keyword>
<dbReference type="Pfam" id="PF02782">
    <property type="entry name" value="FGGY_C"/>
    <property type="match status" value="1"/>
</dbReference>
<protein>
    <recommendedName>
        <fullName evidence="7 8">Rhamnulokinase</fullName>
        <shortName evidence="7">RhaB</shortName>
        <ecNumber evidence="7 8">2.7.1.5</ecNumber>
    </recommendedName>
    <alternativeName>
        <fullName evidence="7">ATP:L-rhamnulose phosphotransferase</fullName>
    </alternativeName>
    <alternativeName>
        <fullName evidence="7">L-rhamnulose 1-kinase</fullName>
    </alternativeName>
    <alternativeName>
        <fullName evidence="7">Rhamnulose kinase</fullName>
    </alternativeName>
</protein>
<dbReference type="EC" id="2.7.1.5" evidence="7 8"/>